<dbReference type="RefSeq" id="WP_188460039.1">
    <property type="nucleotide sequence ID" value="NZ_BAABHU010000001.1"/>
</dbReference>
<dbReference type="NCBIfam" id="TIGR01224">
    <property type="entry name" value="hutI"/>
    <property type="match status" value="1"/>
</dbReference>
<evidence type="ECO:0000256" key="5">
    <source>
        <dbReference type="ARBA" id="ARBA00022833"/>
    </source>
</evidence>
<evidence type="ECO:0000313" key="10">
    <source>
        <dbReference type="Proteomes" id="UP000636010"/>
    </source>
</evidence>
<dbReference type="Proteomes" id="UP000636010">
    <property type="component" value="Unassembled WGS sequence"/>
</dbReference>
<feature type="binding site" evidence="7">
    <location>
        <position position="148"/>
    </location>
    <ligand>
        <name>N-formimidoyl-L-glutamate</name>
        <dbReference type="ChEBI" id="CHEBI:58928"/>
    </ligand>
</feature>
<proteinExistence type="inferred from homology"/>
<feature type="binding site" evidence="7">
    <location>
        <position position="78"/>
    </location>
    <ligand>
        <name>Zn(2+)</name>
        <dbReference type="ChEBI" id="CHEBI:29105"/>
    </ligand>
</feature>
<dbReference type="InterPro" id="IPR011059">
    <property type="entry name" value="Metal-dep_hydrolase_composite"/>
</dbReference>
<feature type="binding site" evidence="7">
    <location>
        <position position="325"/>
    </location>
    <ligand>
        <name>4-imidazolone-5-propanoate</name>
        <dbReference type="ChEBI" id="CHEBI:77893"/>
    </ligand>
</feature>
<feature type="binding site" evidence="7">
    <location>
        <position position="324"/>
    </location>
    <ligand>
        <name>N-formimidoyl-L-glutamate</name>
        <dbReference type="ChEBI" id="CHEBI:58928"/>
    </ligand>
</feature>
<dbReference type="Pfam" id="PF01979">
    <property type="entry name" value="Amidohydro_1"/>
    <property type="match status" value="1"/>
</dbReference>
<feature type="binding site" evidence="7">
    <location>
        <position position="249"/>
    </location>
    <ligand>
        <name>4-imidazolone-5-propanoate</name>
        <dbReference type="ChEBI" id="CHEBI:77893"/>
    </ligand>
</feature>
<feature type="binding site" evidence="7">
    <location>
        <position position="85"/>
    </location>
    <ligand>
        <name>4-imidazolone-5-propanoate</name>
        <dbReference type="ChEBI" id="CHEBI:77893"/>
    </ligand>
</feature>
<comment type="caution">
    <text evidence="9">The sequence shown here is derived from an EMBL/GenBank/DDBJ whole genome shotgun (WGS) entry which is preliminary data.</text>
</comment>
<evidence type="ECO:0000256" key="3">
    <source>
        <dbReference type="ARBA" id="ARBA00022801"/>
    </source>
</evidence>
<dbReference type="Gene3D" id="2.30.40.10">
    <property type="entry name" value="Urease, subunit C, domain 1"/>
    <property type="match status" value="1"/>
</dbReference>
<comment type="pathway">
    <text evidence="7">Amino-acid degradation; L-histidine degradation into L-glutamate; N-formimidoyl-L-glutamate from L-histidine: step 3/3.</text>
</comment>
<dbReference type="InterPro" id="IPR005920">
    <property type="entry name" value="HutI"/>
</dbReference>
<feature type="binding site" evidence="7">
    <location>
        <position position="320"/>
    </location>
    <ligand>
        <name>Zn(2+)</name>
        <dbReference type="ChEBI" id="CHEBI:29105"/>
    </ligand>
</feature>
<organism evidence="9 10">
    <name type="scientific">Marivirga lumbricoides</name>
    <dbReference type="NCBI Taxonomy" id="1046115"/>
    <lineage>
        <taxon>Bacteria</taxon>
        <taxon>Pseudomonadati</taxon>
        <taxon>Bacteroidota</taxon>
        <taxon>Cytophagia</taxon>
        <taxon>Cytophagales</taxon>
        <taxon>Marivirgaceae</taxon>
        <taxon>Marivirga</taxon>
    </lineage>
</organism>
<dbReference type="InterPro" id="IPR032466">
    <property type="entry name" value="Metal_Hydrolase"/>
</dbReference>
<dbReference type="InterPro" id="IPR006680">
    <property type="entry name" value="Amidohydro-rel"/>
</dbReference>
<feature type="domain" description="Amidohydrolase-related" evidence="8">
    <location>
        <begin position="68"/>
        <end position="408"/>
    </location>
</feature>
<evidence type="ECO:0000256" key="1">
    <source>
        <dbReference type="ARBA" id="ARBA00012864"/>
    </source>
</evidence>
<comment type="cofactor">
    <cofactor evidence="7">
        <name>Zn(2+)</name>
        <dbReference type="ChEBI" id="CHEBI:29105"/>
    </cofactor>
    <cofactor evidence="7">
        <name>Fe(3+)</name>
        <dbReference type="ChEBI" id="CHEBI:29034"/>
    </cofactor>
    <text evidence="7">Binds 1 zinc or iron ion per subunit.</text>
</comment>
<feature type="binding site" evidence="7">
    <location>
        <position position="76"/>
    </location>
    <ligand>
        <name>Zn(2+)</name>
        <dbReference type="ChEBI" id="CHEBI:29105"/>
    </ligand>
</feature>
<dbReference type="SUPFAM" id="SSF51556">
    <property type="entry name" value="Metallo-dependent hydrolases"/>
    <property type="match status" value="1"/>
</dbReference>
<dbReference type="PANTHER" id="PTHR42752:SF1">
    <property type="entry name" value="IMIDAZOLONEPROPIONASE-RELATED"/>
    <property type="match status" value="1"/>
</dbReference>
<evidence type="ECO:0000256" key="2">
    <source>
        <dbReference type="ARBA" id="ARBA00022723"/>
    </source>
</evidence>
<evidence type="ECO:0000259" key="8">
    <source>
        <dbReference type="Pfam" id="PF01979"/>
    </source>
</evidence>
<feature type="binding site" evidence="7">
    <location>
        <position position="181"/>
    </location>
    <ligand>
        <name>4-imidazolone-5-propanoate</name>
        <dbReference type="ChEBI" id="CHEBI:77893"/>
    </ligand>
</feature>
<evidence type="ECO:0000256" key="6">
    <source>
        <dbReference type="ARBA" id="ARBA00023004"/>
    </source>
</evidence>
<evidence type="ECO:0000256" key="7">
    <source>
        <dbReference type="HAMAP-Rule" id="MF_00372"/>
    </source>
</evidence>
<dbReference type="EMBL" id="BMEC01000001">
    <property type="protein sequence ID" value="GGC21183.1"/>
    <property type="molecule type" value="Genomic_DNA"/>
</dbReference>
<accession>A0ABQ1L912</accession>
<keyword evidence="4 7" id="KW-0369">Histidine metabolism</keyword>
<reference evidence="10" key="1">
    <citation type="journal article" date="2019" name="Int. J. Syst. Evol. Microbiol.">
        <title>The Global Catalogue of Microorganisms (GCM) 10K type strain sequencing project: providing services to taxonomists for standard genome sequencing and annotation.</title>
        <authorList>
            <consortium name="The Broad Institute Genomics Platform"/>
            <consortium name="The Broad Institute Genome Sequencing Center for Infectious Disease"/>
            <person name="Wu L."/>
            <person name="Ma J."/>
        </authorList>
    </citation>
    <scope>NUCLEOTIDE SEQUENCE [LARGE SCALE GENOMIC DNA]</scope>
    <source>
        <strain evidence="10">CGMCC 1.10832</strain>
    </source>
</reference>
<dbReference type="HAMAP" id="MF_00372">
    <property type="entry name" value="HutI"/>
    <property type="match status" value="1"/>
</dbReference>
<feature type="binding site" evidence="7">
    <location>
        <position position="320"/>
    </location>
    <ligand>
        <name>Fe(3+)</name>
        <dbReference type="ChEBI" id="CHEBI:29034"/>
    </ligand>
</feature>
<keyword evidence="5 7" id="KW-0862">Zinc</keyword>
<gene>
    <name evidence="7 9" type="primary">hutI</name>
    <name evidence="9" type="ORF">GCM10011506_02990</name>
</gene>
<evidence type="ECO:0000256" key="4">
    <source>
        <dbReference type="ARBA" id="ARBA00022808"/>
    </source>
</evidence>
<comment type="similarity">
    <text evidence="7">Belongs to the metallo-dependent hydrolases superfamily. HutI family.</text>
</comment>
<comment type="subcellular location">
    <subcellularLocation>
        <location evidence="7">Cytoplasm</location>
    </subcellularLocation>
</comment>
<dbReference type="PANTHER" id="PTHR42752">
    <property type="entry name" value="IMIDAZOLONEPROPIONASE"/>
    <property type="match status" value="1"/>
</dbReference>
<feature type="binding site" evidence="7">
    <location>
        <position position="246"/>
    </location>
    <ligand>
        <name>Fe(3+)</name>
        <dbReference type="ChEBI" id="CHEBI:29034"/>
    </ligand>
</feature>
<keyword evidence="7" id="KW-0963">Cytoplasm</keyword>
<dbReference type="SUPFAM" id="SSF51338">
    <property type="entry name" value="Composite domain of metallo-dependent hydrolases"/>
    <property type="match status" value="1"/>
</dbReference>
<feature type="binding site" evidence="7">
    <location>
        <position position="76"/>
    </location>
    <ligand>
        <name>Fe(3+)</name>
        <dbReference type="ChEBI" id="CHEBI:29034"/>
    </ligand>
</feature>
<protein>
    <recommendedName>
        <fullName evidence="1 7">Imidazolonepropionase</fullName>
        <ecNumber evidence="1 7">3.5.2.7</ecNumber>
    </recommendedName>
    <alternativeName>
        <fullName evidence="7">Imidazolone-5-propionate hydrolase</fullName>
    </alternativeName>
</protein>
<comment type="catalytic activity">
    <reaction evidence="7">
        <text>4-imidazolone-5-propanoate + H2O = N-formimidoyl-L-glutamate</text>
        <dbReference type="Rhea" id="RHEA:23660"/>
        <dbReference type="ChEBI" id="CHEBI:15377"/>
        <dbReference type="ChEBI" id="CHEBI:58928"/>
        <dbReference type="ChEBI" id="CHEBI:77893"/>
        <dbReference type="EC" id="3.5.2.7"/>
    </reaction>
</comment>
<feature type="binding site" evidence="7">
    <location>
        <position position="148"/>
    </location>
    <ligand>
        <name>4-imidazolone-5-propanoate</name>
        <dbReference type="ChEBI" id="CHEBI:77893"/>
    </ligand>
</feature>
<keyword evidence="10" id="KW-1185">Reference proteome</keyword>
<keyword evidence="3 7" id="KW-0378">Hydrolase</keyword>
<feature type="binding site" evidence="7">
    <location>
        <position position="78"/>
    </location>
    <ligand>
        <name>Fe(3+)</name>
        <dbReference type="ChEBI" id="CHEBI:29034"/>
    </ligand>
</feature>
<dbReference type="EC" id="3.5.2.7" evidence="1 7"/>
<keyword evidence="2 7" id="KW-0479">Metal-binding</keyword>
<keyword evidence="6 7" id="KW-0408">Iron</keyword>
<comment type="function">
    <text evidence="7">Catalyzes the hydrolytic cleavage of the carbon-nitrogen bond in imidazolone-5-propanoate to yield N-formimidoyl-L-glutamate. It is the third step in the universal histidine degradation pathway.</text>
</comment>
<dbReference type="Gene3D" id="3.20.20.140">
    <property type="entry name" value="Metal-dependent hydrolases"/>
    <property type="match status" value="1"/>
</dbReference>
<feature type="binding site" evidence="7">
    <location>
        <position position="322"/>
    </location>
    <ligand>
        <name>N-formimidoyl-L-glutamate</name>
        <dbReference type="ChEBI" id="CHEBI:58928"/>
    </ligand>
</feature>
<evidence type="ECO:0000313" key="9">
    <source>
        <dbReference type="EMBL" id="GGC21183.1"/>
    </source>
</evidence>
<sequence length="409" mass="44551">MLLINIKSLFGVHQKNEILRGKDLGHFPTIQDAYLEIENGLIKSFGPMSECPKLSDYKKVEDVKGQSILPAFCDSHTHIVFAQSREEEFVDKIKGVSYAEIAAKGGGILNSAEKLANTSEDDLYERAMVRVKEVINLGTGALEIKSGYGLSVEAELKMLRVIKRIKEAAGIPVKATFLGAHAFPKLYKENKEGYVRLIIEEMLPAIAKEKLADYIDVFCEQGFFDVATSSKILSAGAKYGLQAKIHANQLHNSGGVQLGIEQNALSVDHLESIGAEEIQLLGKNNTIATLLPSAAFFLRMNFPPARELIEANAAVALATDYNPGSSPSGNIPLLISMACIQMKMTPEEAINAATLNGAFAMEVQEEVGSIKEGKLANLILTKEIPSLAYLPYAFGSNSIEKVMIKGQWM</sequence>
<feature type="binding site" evidence="7">
    <location>
        <position position="246"/>
    </location>
    <ligand>
        <name>Zn(2+)</name>
        <dbReference type="ChEBI" id="CHEBI:29105"/>
    </ligand>
</feature>
<name>A0ABQ1L912_9BACT</name>